<feature type="transmembrane region" description="Helical" evidence="9">
    <location>
        <begin position="272"/>
        <end position="289"/>
    </location>
</feature>
<feature type="compositionally biased region" description="Pro residues" evidence="8">
    <location>
        <begin position="416"/>
        <end position="428"/>
    </location>
</feature>
<comment type="subcellular location">
    <subcellularLocation>
        <location evidence="1">Cell membrane</location>
        <topology evidence="1">Multi-pass membrane protein</topology>
    </subcellularLocation>
</comment>
<evidence type="ECO:0000256" key="1">
    <source>
        <dbReference type="ARBA" id="ARBA00004651"/>
    </source>
</evidence>
<keyword evidence="2" id="KW-1003">Cell membrane</keyword>
<dbReference type="InterPro" id="IPR018584">
    <property type="entry name" value="GT87"/>
</dbReference>
<evidence type="ECO:0000256" key="6">
    <source>
        <dbReference type="ARBA" id="ARBA00023136"/>
    </source>
</evidence>
<comment type="caution">
    <text evidence="10">The sequence shown here is derived from an EMBL/GenBank/DDBJ whole genome shotgun (WGS) entry which is preliminary data.</text>
</comment>
<feature type="transmembrane region" description="Helical" evidence="9">
    <location>
        <begin position="21"/>
        <end position="43"/>
    </location>
</feature>
<proteinExistence type="inferred from homology"/>
<keyword evidence="5 9" id="KW-1133">Transmembrane helix</keyword>
<dbReference type="Proteomes" id="UP001597182">
    <property type="component" value="Unassembled WGS sequence"/>
</dbReference>
<dbReference type="EC" id="2.4.-.-" evidence="10"/>
<reference evidence="11" key="1">
    <citation type="journal article" date="2019" name="Int. J. Syst. Evol. Microbiol.">
        <title>The Global Catalogue of Microorganisms (GCM) 10K type strain sequencing project: providing services to taxonomists for standard genome sequencing and annotation.</title>
        <authorList>
            <consortium name="The Broad Institute Genomics Platform"/>
            <consortium name="The Broad Institute Genome Sequencing Center for Infectious Disease"/>
            <person name="Wu L."/>
            <person name="Ma J."/>
        </authorList>
    </citation>
    <scope>NUCLEOTIDE SEQUENCE [LARGE SCALE GENOMIC DNA]</scope>
    <source>
        <strain evidence="11">CCUG 49018</strain>
    </source>
</reference>
<dbReference type="EMBL" id="JBHTMB010000171">
    <property type="protein sequence ID" value="MFD1235664.1"/>
    <property type="molecule type" value="Genomic_DNA"/>
</dbReference>
<feature type="transmembrane region" description="Helical" evidence="9">
    <location>
        <begin position="377"/>
        <end position="395"/>
    </location>
</feature>
<dbReference type="RefSeq" id="WP_346090305.1">
    <property type="nucleotide sequence ID" value="NZ_BAABKS010000008.1"/>
</dbReference>
<organism evidence="10 11">
    <name type="scientific">Pseudonocardia benzenivorans</name>
    <dbReference type="NCBI Taxonomy" id="228005"/>
    <lineage>
        <taxon>Bacteria</taxon>
        <taxon>Bacillati</taxon>
        <taxon>Actinomycetota</taxon>
        <taxon>Actinomycetes</taxon>
        <taxon>Pseudonocardiales</taxon>
        <taxon>Pseudonocardiaceae</taxon>
        <taxon>Pseudonocardia</taxon>
    </lineage>
</organism>
<keyword evidence="4 9" id="KW-0812">Transmembrane</keyword>
<sequence length="439" mass="45652">MSDVSSRRTPAASPLRGRIPLGRAVAAVLVLVALGTAIALTVIHPDVLLRLVPSPDMRELHPDFDTFWHSAVALLQGSDIYHTPAKLTNLNPPVLSVLLAPFALLEALTAYRLWALLTLLMIVAAVLAVARELRLGKGWTAVAVVALLLSSPLHGTLVLGQIYGLLLVALVAGWIAERRGHPLLAGVLYGVAVAFKPSLAPILLLPFVQRRWRPGVAGVVGAGVATLIGVVPAGWSSGLEWLRIGLTAPVPDVVDNAALPGVAVRMGVPSEVGTLAGVLVLVLTLVVLARRAGRGAADPAGTAPWAVVAAGLLTAPIAWHNYLLLLWPGLLVLIALGRERAWTRPVSAVLLAFPIIPVSWGALWADDDPWSPLGRSLYCAILVSYWVALLAGSSASPARRAHTSLPPGGAANPAAVVPPPDAVAPAPDPAERSSASPTS</sequence>
<dbReference type="GO" id="GO:0016757">
    <property type="term" value="F:glycosyltransferase activity"/>
    <property type="evidence" value="ECO:0007669"/>
    <property type="project" value="UniProtKB-KW"/>
</dbReference>
<feature type="transmembrane region" description="Helical" evidence="9">
    <location>
        <begin position="142"/>
        <end position="175"/>
    </location>
</feature>
<evidence type="ECO:0000256" key="3">
    <source>
        <dbReference type="ARBA" id="ARBA00022679"/>
    </source>
</evidence>
<keyword evidence="11" id="KW-1185">Reference proteome</keyword>
<keyword evidence="3 10" id="KW-0808">Transferase</keyword>
<feature type="transmembrane region" description="Helical" evidence="9">
    <location>
        <begin position="319"/>
        <end position="336"/>
    </location>
</feature>
<name>A0ABW3VMY1_9PSEU</name>
<feature type="transmembrane region" description="Helical" evidence="9">
    <location>
        <begin position="296"/>
        <end position="313"/>
    </location>
</feature>
<evidence type="ECO:0000256" key="4">
    <source>
        <dbReference type="ARBA" id="ARBA00022692"/>
    </source>
</evidence>
<feature type="transmembrane region" description="Helical" evidence="9">
    <location>
        <begin position="348"/>
        <end position="365"/>
    </location>
</feature>
<evidence type="ECO:0000256" key="9">
    <source>
        <dbReference type="SAM" id="Phobius"/>
    </source>
</evidence>
<keyword evidence="6 9" id="KW-0472">Membrane</keyword>
<feature type="transmembrane region" description="Helical" evidence="9">
    <location>
        <begin position="111"/>
        <end position="130"/>
    </location>
</feature>
<comment type="similarity">
    <text evidence="7">Belongs to the glycosyltransferase 87 family.</text>
</comment>
<feature type="compositionally biased region" description="Low complexity" evidence="8">
    <location>
        <begin position="406"/>
        <end position="415"/>
    </location>
</feature>
<feature type="transmembrane region" description="Helical" evidence="9">
    <location>
        <begin position="215"/>
        <end position="235"/>
    </location>
</feature>
<evidence type="ECO:0000256" key="5">
    <source>
        <dbReference type="ARBA" id="ARBA00022989"/>
    </source>
</evidence>
<evidence type="ECO:0000256" key="7">
    <source>
        <dbReference type="ARBA" id="ARBA00024033"/>
    </source>
</evidence>
<keyword evidence="10" id="KW-0328">Glycosyltransferase</keyword>
<feature type="region of interest" description="Disordered" evidence="8">
    <location>
        <begin position="401"/>
        <end position="439"/>
    </location>
</feature>
<feature type="transmembrane region" description="Helical" evidence="9">
    <location>
        <begin position="187"/>
        <end position="208"/>
    </location>
</feature>
<accession>A0ABW3VMY1</accession>
<evidence type="ECO:0000256" key="2">
    <source>
        <dbReference type="ARBA" id="ARBA00022475"/>
    </source>
</evidence>
<protein>
    <submittedName>
        <fullName evidence="10">Glycosyltransferase family 87 protein</fullName>
        <ecNumber evidence="10">2.4.-.-</ecNumber>
    </submittedName>
</protein>
<gene>
    <name evidence="10" type="ORF">ACFQ34_20430</name>
</gene>
<dbReference type="Pfam" id="PF09594">
    <property type="entry name" value="GT87"/>
    <property type="match status" value="1"/>
</dbReference>
<evidence type="ECO:0000256" key="8">
    <source>
        <dbReference type="SAM" id="MobiDB-lite"/>
    </source>
</evidence>
<evidence type="ECO:0000313" key="11">
    <source>
        <dbReference type="Proteomes" id="UP001597182"/>
    </source>
</evidence>
<evidence type="ECO:0000313" key="10">
    <source>
        <dbReference type="EMBL" id="MFD1235664.1"/>
    </source>
</evidence>